<dbReference type="InterPro" id="IPR001811">
    <property type="entry name" value="Chemokine_IL8-like_dom"/>
</dbReference>
<gene>
    <name evidence="6" type="ORF">KC01_LOCUS19995</name>
</gene>
<dbReference type="Proteomes" id="UP001497482">
    <property type="component" value="Chromosome 19"/>
</dbReference>
<dbReference type="SMART" id="SM00199">
    <property type="entry name" value="SCY"/>
    <property type="match status" value="1"/>
</dbReference>
<dbReference type="GO" id="GO:0006955">
    <property type="term" value="P:immune response"/>
    <property type="evidence" value="ECO:0007669"/>
    <property type="project" value="InterPro"/>
</dbReference>
<dbReference type="PANTHER" id="PTHR12015">
    <property type="entry name" value="SMALL INDUCIBLE CYTOKINE A"/>
    <property type="match status" value="1"/>
</dbReference>
<accession>A0AAV2KQP1</accession>
<dbReference type="FunFam" id="2.40.50.40:FF:000002">
    <property type="entry name" value="C-C motif chemokine"/>
    <property type="match status" value="1"/>
</dbReference>
<organism evidence="6 7">
    <name type="scientific">Knipowitschia caucasica</name>
    <name type="common">Caucasian dwarf goby</name>
    <name type="synonym">Pomatoschistus caucasicus</name>
    <dbReference type="NCBI Taxonomy" id="637954"/>
    <lineage>
        <taxon>Eukaryota</taxon>
        <taxon>Metazoa</taxon>
        <taxon>Chordata</taxon>
        <taxon>Craniata</taxon>
        <taxon>Vertebrata</taxon>
        <taxon>Euteleostomi</taxon>
        <taxon>Actinopterygii</taxon>
        <taxon>Neopterygii</taxon>
        <taxon>Teleostei</taxon>
        <taxon>Neoteleostei</taxon>
        <taxon>Acanthomorphata</taxon>
        <taxon>Gobiaria</taxon>
        <taxon>Gobiiformes</taxon>
        <taxon>Gobioidei</taxon>
        <taxon>Gobiidae</taxon>
        <taxon>Gobiinae</taxon>
        <taxon>Knipowitschia</taxon>
    </lineage>
</organism>
<sequence length="126" mass="14055">MRTLCCPSQVSGLLWSSPPHPQVSGLSGLLWSLTSNIMKTSVLLCVLASLLVSSILCSRVGGPADCCFHFYPRRIRREKIQSYTQTDERCTRTGVVLLTLRNISLCADPNLSWVQNIMRDLDEKSL</sequence>
<dbReference type="Gene3D" id="2.40.50.40">
    <property type="match status" value="1"/>
</dbReference>
<evidence type="ECO:0000256" key="3">
    <source>
        <dbReference type="ARBA" id="ARBA00023157"/>
    </source>
</evidence>
<dbReference type="Pfam" id="PF00048">
    <property type="entry name" value="IL8"/>
    <property type="match status" value="1"/>
</dbReference>
<name>A0AAV2KQP1_KNICA</name>
<keyword evidence="2 4" id="KW-0202">Cytokine</keyword>
<dbReference type="GO" id="GO:0005615">
    <property type="term" value="C:extracellular space"/>
    <property type="evidence" value="ECO:0007669"/>
    <property type="project" value="UniProtKB-KW"/>
</dbReference>
<evidence type="ECO:0000256" key="1">
    <source>
        <dbReference type="ARBA" id="ARBA00010868"/>
    </source>
</evidence>
<dbReference type="CDD" id="cd00272">
    <property type="entry name" value="Chemokine_CC"/>
    <property type="match status" value="1"/>
</dbReference>
<keyword evidence="7" id="KW-1185">Reference proteome</keyword>
<evidence type="ECO:0000259" key="5">
    <source>
        <dbReference type="SMART" id="SM00199"/>
    </source>
</evidence>
<feature type="domain" description="Chemokine interleukin-8-like" evidence="5">
    <location>
        <begin position="63"/>
        <end position="121"/>
    </location>
</feature>
<comment type="similarity">
    <text evidence="1 4">Belongs to the intercrine beta (chemokine CC) family.</text>
</comment>
<protein>
    <recommendedName>
        <fullName evidence="4">C-C motif chemokine</fullName>
    </recommendedName>
</protein>
<dbReference type="EMBL" id="OZ035841">
    <property type="protein sequence ID" value="CAL1590486.1"/>
    <property type="molecule type" value="Genomic_DNA"/>
</dbReference>
<dbReference type="InterPro" id="IPR039809">
    <property type="entry name" value="Chemokine_b/g/d"/>
</dbReference>
<dbReference type="SUPFAM" id="SSF54117">
    <property type="entry name" value="Interleukin 8-like chemokines"/>
    <property type="match status" value="1"/>
</dbReference>
<evidence type="ECO:0000256" key="4">
    <source>
        <dbReference type="RuleBase" id="RU361150"/>
    </source>
</evidence>
<reference evidence="6 7" key="1">
    <citation type="submission" date="2024-04" db="EMBL/GenBank/DDBJ databases">
        <authorList>
            <person name="Waldvogel A.-M."/>
            <person name="Schoenle A."/>
        </authorList>
    </citation>
    <scope>NUCLEOTIDE SEQUENCE [LARGE SCALE GENOMIC DNA]</scope>
</reference>
<dbReference type="InterPro" id="IPR000827">
    <property type="entry name" value="Chemokine_CC_CS"/>
</dbReference>
<dbReference type="InterPro" id="IPR036048">
    <property type="entry name" value="Interleukin_8-like_sf"/>
</dbReference>
<evidence type="ECO:0000256" key="2">
    <source>
        <dbReference type="ARBA" id="ARBA00022514"/>
    </source>
</evidence>
<keyword evidence="4" id="KW-0964">Secreted</keyword>
<evidence type="ECO:0000313" key="7">
    <source>
        <dbReference type="Proteomes" id="UP001497482"/>
    </source>
</evidence>
<keyword evidence="4" id="KW-0145">Chemotaxis</keyword>
<dbReference type="AlphaFoldDB" id="A0AAV2KQP1"/>
<comment type="subcellular location">
    <subcellularLocation>
        <location evidence="4">Secreted</location>
    </subcellularLocation>
</comment>
<evidence type="ECO:0000313" key="6">
    <source>
        <dbReference type="EMBL" id="CAL1590486.1"/>
    </source>
</evidence>
<dbReference type="PROSITE" id="PS00472">
    <property type="entry name" value="SMALL_CYTOKINES_CC"/>
    <property type="match status" value="1"/>
</dbReference>
<keyword evidence="3" id="KW-1015">Disulfide bond</keyword>
<dbReference type="GO" id="GO:0008009">
    <property type="term" value="F:chemokine activity"/>
    <property type="evidence" value="ECO:0007669"/>
    <property type="project" value="InterPro"/>
</dbReference>
<proteinExistence type="inferred from homology"/>